<reference evidence="2 3" key="1">
    <citation type="submission" date="2017-11" db="EMBL/GenBank/DDBJ databases">
        <title>Rhodohalobacter 15182 sp. nov., isolated from a salt lake.</title>
        <authorList>
            <person name="Han S."/>
        </authorList>
    </citation>
    <scope>NUCLEOTIDE SEQUENCE [LARGE SCALE GENOMIC DNA]</scope>
    <source>
        <strain evidence="2 3">15182</strain>
    </source>
</reference>
<keyword evidence="3" id="KW-1185">Reference proteome</keyword>
<dbReference type="PANTHER" id="PTHR46825:SF9">
    <property type="entry name" value="BETA-LACTAMASE-RELATED DOMAIN-CONTAINING PROTEIN"/>
    <property type="match status" value="1"/>
</dbReference>
<dbReference type="SUPFAM" id="SSF56601">
    <property type="entry name" value="beta-lactamase/transpeptidase-like"/>
    <property type="match status" value="1"/>
</dbReference>
<dbReference type="Proteomes" id="UP000233398">
    <property type="component" value="Unassembled WGS sequence"/>
</dbReference>
<name>A0A2N0VF03_9BACT</name>
<sequence length="554" mass="62016">MASFKILLINLIGLLFLFAPLDLFSQTYADSSAVAQLDSIFSDWDSETNPGCAVGVSQEGRPLVMRAYGMADLENPTPNTPSTIFEAGSVSKQFVSASMILLALEGEISLEGDVREIIPELPDYGETITWRHLLNHTSGLRDWGSVASISGWGRSNRTHNHDHVLDIVSRQSRLNLPPGERYSYSNTGYNLMAIAIERITGEPFADYSNSEIFEPLGMTSTQWRDDYTRIVKGRSSAYSGQAGDEEYTINRPIENVHGNGGLLTTVGDLLAWTYAIQSGYFGEEFHQELIKQGVLESGRTISYASAVRVDEDHGYRQITHTGATSGYRAYLSIYPEVDLSVALLCNVTGASPGSLGSAVSEVFLEERDADETQPEKGIVQRSDEQLKEWTGIWSDPRNYRATEITWEDGELRLNGNTTLHPISGTEVRVGSSETLYRFVDRGDDHPHIQVVREGFEEEVLNPENSAEEFDESWTDFAGIYASPDAETEVRIELKGDQLVAYRRPAEMFELEPVYENTYLAQGWGLVRFVMDENDEVNEFIYSSGRVYDLRFERK</sequence>
<dbReference type="PANTHER" id="PTHR46825">
    <property type="entry name" value="D-ALANYL-D-ALANINE-CARBOXYPEPTIDASE/ENDOPEPTIDASE AMPH"/>
    <property type="match status" value="1"/>
</dbReference>
<dbReference type="Pfam" id="PF00144">
    <property type="entry name" value="Beta-lactamase"/>
    <property type="match status" value="1"/>
</dbReference>
<dbReference type="InterPro" id="IPR001466">
    <property type="entry name" value="Beta-lactam-related"/>
</dbReference>
<dbReference type="InterPro" id="IPR012338">
    <property type="entry name" value="Beta-lactam/transpept-like"/>
</dbReference>
<evidence type="ECO:0000313" key="3">
    <source>
        <dbReference type="Proteomes" id="UP000233398"/>
    </source>
</evidence>
<proteinExistence type="predicted"/>
<protein>
    <recommendedName>
        <fullName evidence="1">Beta-lactamase-related domain-containing protein</fullName>
    </recommendedName>
</protein>
<organism evidence="2 3">
    <name type="scientific">Rhodohalobacter barkolensis</name>
    <dbReference type="NCBI Taxonomy" id="2053187"/>
    <lineage>
        <taxon>Bacteria</taxon>
        <taxon>Pseudomonadati</taxon>
        <taxon>Balneolota</taxon>
        <taxon>Balneolia</taxon>
        <taxon>Balneolales</taxon>
        <taxon>Balneolaceae</taxon>
        <taxon>Rhodohalobacter</taxon>
    </lineage>
</organism>
<dbReference type="EMBL" id="PISP01000005">
    <property type="protein sequence ID" value="PKD42774.1"/>
    <property type="molecule type" value="Genomic_DNA"/>
</dbReference>
<dbReference type="Gene3D" id="3.40.710.10">
    <property type="entry name" value="DD-peptidase/beta-lactamase superfamily"/>
    <property type="match status" value="1"/>
</dbReference>
<feature type="domain" description="Beta-lactamase-related" evidence="1">
    <location>
        <begin position="46"/>
        <end position="349"/>
    </location>
</feature>
<gene>
    <name evidence="2" type="ORF">CWD77_13045</name>
</gene>
<dbReference type="AlphaFoldDB" id="A0A2N0VF03"/>
<dbReference type="OrthoDB" id="9793489at2"/>
<dbReference type="InterPro" id="IPR050491">
    <property type="entry name" value="AmpC-like"/>
</dbReference>
<accession>A0A2N0VF03</accession>
<comment type="caution">
    <text evidence="2">The sequence shown here is derived from an EMBL/GenBank/DDBJ whole genome shotgun (WGS) entry which is preliminary data.</text>
</comment>
<dbReference type="RefSeq" id="WP_101074025.1">
    <property type="nucleotide sequence ID" value="NZ_PISP01000005.1"/>
</dbReference>
<evidence type="ECO:0000313" key="2">
    <source>
        <dbReference type="EMBL" id="PKD42774.1"/>
    </source>
</evidence>
<evidence type="ECO:0000259" key="1">
    <source>
        <dbReference type="Pfam" id="PF00144"/>
    </source>
</evidence>